<comment type="caution">
    <text evidence="1">The sequence shown here is derived from an EMBL/GenBank/DDBJ whole genome shotgun (WGS) entry which is preliminary data.</text>
</comment>
<protein>
    <submittedName>
        <fullName evidence="1">Uncharacterized protein</fullName>
    </submittedName>
</protein>
<dbReference type="EMBL" id="JBHTJO010000002">
    <property type="protein sequence ID" value="MFD0988162.1"/>
    <property type="molecule type" value="Genomic_DNA"/>
</dbReference>
<name>A0ABW3JCI8_9HYPH</name>
<sequence>MTFMLLGAVAVAMLLWAALGRPLLDQALLEPFEEKALERLQGPGRAARGADVADIMSRQLAGLGDEEVYGFLVSHGYSNADRWPSLPVGQTMRTTSVVHGSIVGDKKIQMTLRKEADGASVVSARVFIIML</sequence>
<gene>
    <name evidence="1" type="ORF">ACFQ2F_13740</name>
</gene>
<evidence type="ECO:0000313" key="1">
    <source>
        <dbReference type="EMBL" id="MFD0988162.1"/>
    </source>
</evidence>
<organism evidence="1 2">
    <name type="scientific">Methyloligella solikamskensis</name>
    <dbReference type="NCBI Taxonomy" id="1177756"/>
    <lineage>
        <taxon>Bacteria</taxon>
        <taxon>Pseudomonadati</taxon>
        <taxon>Pseudomonadota</taxon>
        <taxon>Alphaproteobacteria</taxon>
        <taxon>Hyphomicrobiales</taxon>
        <taxon>Hyphomicrobiaceae</taxon>
        <taxon>Methyloligella</taxon>
    </lineage>
</organism>
<evidence type="ECO:0000313" key="2">
    <source>
        <dbReference type="Proteomes" id="UP001597102"/>
    </source>
</evidence>
<accession>A0ABW3JCI8</accession>
<dbReference type="RefSeq" id="WP_379091020.1">
    <property type="nucleotide sequence ID" value="NZ_JBHTJO010000002.1"/>
</dbReference>
<dbReference type="Proteomes" id="UP001597102">
    <property type="component" value="Unassembled WGS sequence"/>
</dbReference>
<proteinExistence type="predicted"/>
<reference evidence="2" key="1">
    <citation type="journal article" date="2019" name="Int. J. Syst. Evol. Microbiol.">
        <title>The Global Catalogue of Microorganisms (GCM) 10K type strain sequencing project: providing services to taxonomists for standard genome sequencing and annotation.</title>
        <authorList>
            <consortium name="The Broad Institute Genomics Platform"/>
            <consortium name="The Broad Institute Genome Sequencing Center for Infectious Disease"/>
            <person name="Wu L."/>
            <person name="Ma J."/>
        </authorList>
    </citation>
    <scope>NUCLEOTIDE SEQUENCE [LARGE SCALE GENOMIC DNA]</scope>
    <source>
        <strain evidence="2">CCUG 61697</strain>
    </source>
</reference>
<keyword evidence="2" id="KW-1185">Reference proteome</keyword>